<proteinExistence type="predicted"/>
<organism evidence="1 2">
    <name type="scientific">Vaccinium darrowii</name>
    <dbReference type="NCBI Taxonomy" id="229202"/>
    <lineage>
        <taxon>Eukaryota</taxon>
        <taxon>Viridiplantae</taxon>
        <taxon>Streptophyta</taxon>
        <taxon>Embryophyta</taxon>
        <taxon>Tracheophyta</taxon>
        <taxon>Spermatophyta</taxon>
        <taxon>Magnoliopsida</taxon>
        <taxon>eudicotyledons</taxon>
        <taxon>Gunneridae</taxon>
        <taxon>Pentapetalae</taxon>
        <taxon>asterids</taxon>
        <taxon>Ericales</taxon>
        <taxon>Ericaceae</taxon>
        <taxon>Vaccinioideae</taxon>
        <taxon>Vaccinieae</taxon>
        <taxon>Vaccinium</taxon>
    </lineage>
</organism>
<gene>
    <name evidence="1" type="ORF">Vadar_031612</name>
</gene>
<protein>
    <submittedName>
        <fullName evidence="1">Uncharacterized protein</fullName>
    </submittedName>
</protein>
<evidence type="ECO:0000313" key="1">
    <source>
        <dbReference type="EMBL" id="KAH7859105.1"/>
    </source>
</evidence>
<reference evidence="1 2" key="1">
    <citation type="journal article" date="2021" name="Hortic Res">
        <title>High-quality reference genome and annotation aids understanding of berry development for evergreen blueberry (Vaccinium darrowii).</title>
        <authorList>
            <person name="Yu J."/>
            <person name="Hulse-Kemp A.M."/>
            <person name="Babiker E."/>
            <person name="Staton M."/>
        </authorList>
    </citation>
    <scope>NUCLEOTIDE SEQUENCE [LARGE SCALE GENOMIC DNA]</scope>
    <source>
        <strain evidence="2">cv. NJ 8807/NJ 8810</strain>
        <tissue evidence="1">Young leaf</tissue>
    </source>
</reference>
<evidence type="ECO:0000313" key="2">
    <source>
        <dbReference type="Proteomes" id="UP000828048"/>
    </source>
</evidence>
<dbReference type="EMBL" id="CM037153">
    <property type="protein sequence ID" value="KAH7859105.1"/>
    <property type="molecule type" value="Genomic_DNA"/>
</dbReference>
<comment type="caution">
    <text evidence="1">The sequence shown here is derived from an EMBL/GenBank/DDBJ whole genome shotgun (WGS) entry which is preliminary data.</text>
</comment>
<sequence length="76" mass="8283">MQALGLSLGSSLRLPIASPLPRRCHHLDHRVSIDMHMPMLLVRDGDSGASAGVNQGSFSRHEVVHRTNSVLDCDLL</sequence>
<dbReference type="Proteomes" id="UP000828048">
    <property type="component" value="Chromosome 3"/>
</dbReference>
<name>A0ACB7Z1J1_9ERIC</name>
<accession>A0ACB7Z1J1</accession>
<keyword evidence="2" id="KW-1185">Reference proteome</keyword>